<feature type="compositionally biased region" description="Basic and acidic residues" evidence="2">
    <location>
        <begin position="87"/>
        <end position="99"/>
    </location>
</feature>
<sequence>MEKQHESRGLGEGSRISFDLDKLRSLGWEVKRRESASSSSTVSKVHLKYKSPDGKTFKSAKDVEKHLRDSRQFSQVAVSVPETDEEPGTRKNKEPRKADEDPDFQPPAAKSAKTACVHFPCRIFIQEGLFVGMTSSIVSFVHDFNRYFCCPSNNRTCQGKLVLVGSEKKGLGGAMKFLFRCDGCWQETIDYQSSQLALDSRRHVVSLALSLAFFISGHGYASYRKTLGKGLGLGVLSDKPFLEAIDLAFPHIRDILDEMCEDEKNYMKALPNDQLGSWSRGVTTCDGCWQIRGHFSQNCTFIIKNYLTGGLLYYGHLSMRGADQICNEELWQGTSKAGEGHLAQVLWAKAKDEGFEVEVNWQDADSSSAKGFRYSFENEQDSRIMLCGGHVGRAHGKKLAELQTKSCFSKAFVDSHKKDFPQMEKLKCCCSGKKHTYVAKRNKPVCGCISPAFIQNAKRNHYCALVQAGRDPGKYRETMLCLGKYHSRDIHEWEGGYCKFHPLKKCSCKECQVDEEGFCQELKCPGEPYHSFHVLKCEFHALCYEIECSGRAADAEKVIDPGLGKGHSNLPEATFSVLTKFRAKDVNLHQKHYAASTNLGLIQANMTWCYKKKGPEYHWIEDLYSRLGLPLLDGIQEMCKNDNEDRMKRLERKRTEEGKKKRVQSKINRTEEQTLRKKYIKNCQIRHTYGEDEDEEEGYNEDDALMITERAIANGSARRSPVLAPVPAPEGANVTVGGKS</sequence>
<evidence type="ECO:0000256" key="2">
    <source>
        <dbReference type="SAM" id="MobiDB-lite"/>
    </source>
</evidence>
<dbReference type="SUPFAM" id="SSF54171">
    <property type="entry name" value="DNA-binding domain"/>
    <property type="match status" value="1"/>
</dbReference>
<dbReference type="InterPro" id="IPR016177">
    <property type="entry name" value="DNA-bd_dom_sf"/>
</dbReference>
<feature type="non-terminal residue" evidence="3">
    <location>
        <position position="740"/>
    </location>
</feature>
<dbReference type="PANTHER" id="PTHR34485:SF2">
    <property type="entry name" value="PROLINE RICH, LACRIMAL 1"/>
    <property type="match status" value="1"/>
</dbReference>
<protein>
    <recommendedName>
        <fullName evidence="5">MBD domain-containing protein</fullName>
    </recommendedName>
</protein>
<proteinExistence type="predicted"/>
<dbReference type="PANTHER" id="PTHR34485">
    <property type="entry name" value="PROLINE-RICH, LACRIMAL 1"/>
    <property type="match status" value="1"/>
</dbReference>
<feature type="compositionally biased region" description="Basic and acidic residues" evidence="2">
    <location>
        <begin position="50"/>
        <end position="71"/>
    </location>
</feature>
<keyword evidence="1" id="KW-0175">Coiled coil</keyword>
<accession>A0ABN8SZE4</accession>
<dbReference type="Proteomes" id="UP001159427">
    <property type="component" value="Unassembled WGS sequence"/>
</dbReference>
<keyword evidence="4" id="KW-1185">Reference proteome</keyword>
<feature type="region of interest" description="Disordered" evidence="2">
    <location>
        <begin position="30"/>
        <end position="108"/>
    </location>
</feature>
<comment type="caution">
    <text evidence="3">The sequence shown here is derived from an EMBL/GenBank/DDBJ whole genome shotgun (WGS) entry which is preliminary data.</text>
</comment>
<dbReference type="EMBL" id="CALNXI010004690">
    <property type="protein sequence ID" value="CAH3196294.1"/>
    <property type="molecule type" value="Genomic_DNA"/>
</dbReference>
<evidence type="ECO:0000313" key="3">
    <source>
        <dbReference type="EMBL" id="CAH3196294.1"/>
    </source>
</evidence>
<name>A0ABN8SZE4_9CNID</name>
<evidence type="ECO:0008006" key="5">
    <source>
        <dbReference type="Google" id="ProtNLM"/>
    </source>
</evidence>
<evidence type="ECO:0000313" key="4">
    <source>
        <dbReference type="Proteomes" id="UP001159427"/>
    </source>
</evidence>
<feature type="region of interest" description="Disordered" evidence="2">
    <location>
        <begin position="716"/>
        <end position="740"/>
    </location>
</feature>
<reference evidence="3 4" key="1">
    <citation type="submission" date="2022-05" db="EMBL/GenBank/DDBJ databases">
        <authorList>
            <consortium name="Genoscope - CEA"/>
            <person name="William W."/>
        </authorList>
    </citation>
    <scope>NUCLEOTIDE SEQUENCE [LARGE SCALE GENOMIC DNA]</scope>
</reference>
<evidence type="ECO:0000256" key="1">
    <source>
        <dbReference type="SAM" id="Coils"/>
    </source>
</evidence>
<feature type="coiled-coil region" evidence="1">
    <location>
        <begin position="640"/>
        <end position="673"/>
    </location>
</feature>
<gene>
    <name evidence="3" type="ORF">PEVE_00032273</name>
</gene>
<organism evidence="3 4">
    <name type="scientific">Porites evermanni</name>
    <dbReference type="NCBI Taxonomy" id="104178"/>
    <lineage>
        <taxon>Eukaryota</taxon>
        <taxon>Metazoa</taxon>
        <taxon>Cnidaria</taxon>
        <taxon>Anthozoa</taxon>
        <taxon>Hexacorallia</taxon>
        <taxon>Scleractinia</taxon>
        <taxon>Fungiina</taxon>
        <taxon>Poritidae</taxon>
        <taxon>Porites</taxon>
    </lineage>
</organism>